<dbReference type="GO" id="GO:0140359">
    <property type="term" value="F:ABC-type transporter activity"/>
    <property type="evidence" value="ECO:0007669"/>
    <property type="project" value="InterPro"/>
</dbReference>
<dbReference type="AlphaFoldDB" id="A0A8J8P5R2"/>
<keyword evidence="11" id="KW-1185">Reference proteome</keyword>
<feature type="transmembrane region" description="Helical" evidence="8">
    <location>
        <begin position="447"/>
        <end position="467"/>
    </location>
</feature>
<keyword evidence="6 8" id="KW-1133">Transmembrane helix</keyword>
<dbReference type="SUPFAM" id="SSF52540">
    <property type="entry name" value="P-loop containing nucleoside triphosphate hydrolases"/>
    <property type="match status" value="1"/>
</dbReference>
<dbReference type="SMART" id="SM00382">
    <property type="entry name" value="AAA"/>
    <property type="match status" value="1"/>
</dbReference>
<evidence type="ECO:0000256" key="6">
    <source>
        <dbReference type="ARBA" id="ARBA00022989"/>
    </source>
</evidence>
<evidence type="ECO:0000313" key="10">
    <source>
        <dbReference type="EMBL" id="TNV86565.1"/>
    </source>
</evidence>
<protein>
    <recommendedName>
        <fullName evidence="9">ABC transporter domain-containing protein</fullName>
    </recommendedName>
</protein>
<gene>
    <name evidence="10" type="ORF">FGO68_gene1560</name>
</gene>
<dbReference type="InterPro" id="IPR027417">
    <property type="entry name" value="P-loop_NTPase"/>
</dbReference>
<keyword evidence="4" id="KW-0547">Nucleotide-binding</keyword>
<dbReference type="InterPro" id="IPR003593">
    <property type="entry name" value="AAA+_ATPase"/>
</dbReference>
<keyword evidence="5" id="KW-0067">ATP-binding</keyword>
<sequence length="580" mass="65427">MIIESNFDCKWGFGVLGEIVKSVSGQAMPGQCTYIMGSSGAGKTSLLNLISDRVKRGLNVKISGKVTINDKMDLNQALFGKIGAYVMQDDVLFSYFTPREALRFAARMKVRGDLDDQEFRVNRLLKELGLTHCADVIIGSLKNKTISGGERKRTAIGVELITDPSLLLLDEPTSGLDSFKALQIVRLLNKQAKKGRTIIATIHQPSSEAFLYFDKLILMMDGHIVYQGGAIESTNHFSDIGLVCPMLVNPTDFFMKILSVNYPKLEEDEAKIKIILNHYEQSLYVPDGLTSARSNAYLQPDLEFYEEQRLGFWSELKVLLWRNAVGFVRDPIHARIKVMQTVFTALLCLAMFRGHESNEFSIQMSLIGSCFFICVDIAMENIMNTVLAFQSERSVFLREQANHMYGVTSYYFARIMIDAPIQTILPLIFSMIIYFKIGLTISVYQFFHFYLALLLLATSCSGVGYCLSTMVTQEEAVVPLSTLIMMPAIQFGGFLVNSGSIPGWLGWLEYLSPIRYALENIARNEFDYRHYDLSKGEVNPLPYLGFDFGSWRCYTFLAVLTLGLRIVSLILLKLFITKFQ</sequence>
<dbReference type="PANTHER" id="PTHR48041:SF139">
    <property type="entry name" value="PROTEIN SCARLET"/>
    <property type="match status" value="1"/>
</dbReference>
<dbReference type="Pfam" id="PF19055">
    <property type="entry name" value="ABC2_membrane_7"/>
    <property type="match status" value="1"/>
</dbReference>
<evidence type="ECO:0000256" key="4">
    <source>
        <dbReference type="ARBA" id="ARBA00022741"/>
    </source>
</evidence>
<dbReference type="PANTHER" id="PTHR48041">
    <property type="entry name" value="ABC TRANSPORTER G FAMILY MEMBER 28"/>
    <property type="match status" value="1"/>
</dbReference>
<proteinExistence type="predicted"/>
<accession>A0A8J8P5R2</accession>
<organism evidence="10 11">
    <name type="scientific">Halteria grandinella</name>
    <dbReference type="NCBI Taxonomy" id="5974"/>
    <lineage>
        <taxon>Eukaryota</taxon>
        <taxon>Sar</taxon>
        <taxon>Alveolata</taxon>
        <taxon>Ciliophora</taxon>
        <taxon>Intramacronucleata</taxon>
        <taxon>Spirotrichea</taxon>
        <taxon>Stichotrichia</taxon>
        <taxon>Sporadotrichida</taxon>
        <taxon>Halteriidae</taxon>
        <taxon>Halteria</taxon>
    </lineage>
</organism>
<dbReference type="Gene3D" id="3.40.50.300">
    <property type="entry name" value="P-loop containing nucleotide triphosphate hydrolases"/>
    <property type="match status" value="1"/>
</dbReference>
<evidence type="ECO:0000256" key="7">
    <source>
        <dbReference type="ARBA" id="ARBA00023136"/>
    </source>
</evidence>
<keyword evidence="3 8" id="KW-0812">Transmembrane</keyword>
<dbReference type="InterPro" id="IPR013525">
    <property type="entry name" value="ABC2_TM"/>
</dbReference>
<evidence type="ECO:0000313" key="11">
    <source>
        <dbReference type="Proteomes" id="UP000785679"/>
    </source>
</evidence>
<name>A0A8J8P5R2_HALGN</name>
<evidence type="ECO:0000256" key="1">
    <source>
        <dbReference type="ARBA" id="ARBA00004141"/>
    </source>
</evidence>
<feature type="transmembrane region" description="Helical" evidence="8">
    <location>
        <begin position="410"/>
        <end position="435"/>
    </location>
</feature>
<dbReference type="OrthoDB" id="184675at2759"/>
<reference evidence="10" key="1">
    <citation type="submission" date="2019-06" db="EMBL/GenBank/DDBJ databases">
        <authorList>
            <person name="Zheng W."/>
        </authorList>
    </citation>
    <scope>NUCLEOTIDE SEQUENCE</scope>
    <source>
        <strain evidence="10">QDHG01</strain>
    </source>
</reference>
<dbReference type="PROSITE" id="PS50893">
    <property type="entry name" value="ABC_TRANSPORTER_2"/>
    <property type="match status" value="1"/>
</dbReference>
<dbReference type="EMBL" id="RRYP01000985">
    <property type="protein sequence ID" value="TNV86565.1"/>
    <property type="molecule type" value="Genomic_DNA"/>
</dbReference>
<dbReference type="GO" id="GO:0016887">
    <property type="term" value="F:ATP hydrolysis activity"/>
    <property type="evidence" value="ECO:0007669"/>
    <property type="project" value="InterPro"/>
</dbReference>
<dbReference type="Proteomes" id="UP000785679">
    <property type="component" value="Unassembled WGS sequence"/>
</dbReference>
<keyword evidence="7 8" id="KW-0472">Membrane</keyword>
<evidence type="ECO:0000256" key="5">
    <source>
        <dbReference type="ARBA" id="ARBA00022840"/>
    </source>
</evidence>
<dbReference type="GO" id="GO:0016020">
    <property type="term" value="C:membrane"/>
    <property type="evidence" value="ECO:0007669"/>
    <property type="project" value="UniProtKB-SubCell"/>
</dbReference>
<dbReference type="Pfam" id="PF01061">
    <property type="entry name" value="ABC2_membrane"/>
    <property type="match status" value="1"/>
</dbReference>
<dbReference type="GO" id="GO:0005524">
    <property type="term" value="F:ATP binding"/>
    <property type="evidence" value="ECO:0007669"/>
    <property type="project" value="UniProtKB-KW"/>
</dbReference>
<evidence type="ECO:0000259" key="9">
    <source>
        <dbReference type="PROSITE" id="PS50893"/>
    </source>
</evidence>
<dbReference type="InterPro" id="IPR050352">
    <property type="entry name" value="ABCG_transporters"/>
</dbReference>
<dbReference type="Pfam" id="PF00005">
    <property type="entry name" value="ABC_tran"/>
    <property type="match status" value="1"/>
</dbReference>
<keyword evidence="2" id="KW-0813">Transport</keyword>
<feature type="transmembrane region" description="Helical" evidence="8">
    <location>
        <begin position="554"/>
        <end position="576"/>
    </location>
</feature>
<feature type="domain" description="ABC transporter" evidence="9">
    <location>
        <begin position="2"/>
        <end position="246"/>
    </location>
</feature>
<evidence type="ECO:0000256" key="8">
    <source>
        <dbReference type="SAM" id="Phobius"/>
    </source>
</evidence>
<evidence type="ECO:0000256" key="2">
    <source>
        <dbReference type="ARBA" id="ARBA00022448"/>
    </source>
</evidence>
<evidence type="ECO:0000256" key="3">
    <source>
        <dbReference type="ARBA" id="ARBA00022692"/>
    </source>
</evidence>
<comment type="caution">
    <text evidence="10">The sequence shown here is derived from an EMBL/GenBank/DDBJ whole genome shotgun (WGS) entry which is preliminary data.</text>
</comment>
<comment type="subcellular location">
    <subcellularLocation>
        <location evidence="1">Membrane</location>
        <topology evidence="1">Multi-pass membrane protein</topology>
    </subcellularLocation>
</comment>
<dbReference type="InterPro" id="IPR003439">
    <property type="entry name" value="ABC_transporter-like_ATP-bd"/>
</dbReference>
<dbReference type="InterPro" id="IPR043926">
    <property type="entry name" value="ABCG_dom"/>
</dbReference>